<gene>
    <name evidence="1" type="ORF">A7P95_01330</name>
</gene>
<protein>
    <submittedName>
        <fullName evidence="1">Uncharacterized protein</fullName>
    </submittedName>
</protein>
<sequence length="141" mass="15427">MPDNFQLLDDTRHMLQWLAAEPYAEIRASIESILRAQATDSRLLDFAVTSPPDWLTAATRSAGDPNIVAVSRTAVAFEFCLHASSGGRTHELRGVYSWAAWHLDGKGGEPSQQVWFDLGGTLAEFGENGKLRERLKQGGAA</sequence>
<dbReference type="AlphaFoldDB" id="A0A1A9S250"/>
<dbReference type="RefSeq" id="WP_067589983.1">
    <property type="nucleotide sequence ID" value="NZ_LXSL01000011.1"/>
</dbReference>
<keyword evidence="2" id="KW-1185">Reference proteome</keyword>
<dbReference type="Proteomes" id="UP000077885">
    <property type="component" value="Unassembled WGS sequence"/>
</dbReference>
<dbReference type="OrthoDB" id="6717630at2"/>
<accession>A0A1A9S250</accession>
<organism evidence="1 2">
    <name type="scientific">Eikenella longinqua</name>
    <dbReference type="NCBI Taxonomy" id="1795827"/>
    <lineage>
        <taxon>Bacteria</taxon>
        <taxon>Pseudomonadati</taxon>
        <taxon>Pseudomonadota</taxon>
        <taxon>Betaproteobacteria</taxon>
        <taxon>Neisseriales</taxon>
        <taxon>Neisseriaceae</taxon>
        <taxon>Eikenella</taxon>
    </lineage>
</organism>
<comment type="caution">
    <text evidence="1">The sequence shown here is derived from an EMBL/GenBank/DDBJ whole genome shotgun (WGS) entry which is preliminary data.</text>
</comment>
<proteinExistence type="predicted"/>
<name>A0A1A9S250_9NEIS</name>
<evidence type="ECO:0000313" key="2">
    <source>
        <dbReference type="Proteomes" id="UP000077885"/>
    </source>
</evidence>
<dbReference type="EMBL" id="LXSL01000011">
    <property type="protein sequence ID" value="OAM31169.1"/>
    <property type="molecule type" value="Genomic_DNA"/>
</dbReference>
<reference evidence="2" key="1">
    <citation type="submission" date="2016-05" db="EMBL/GenBank/DDBJ databases">
        <title>Draft genome of Corynebacterium afermentans subsp. afermentans LCDC 88199T.</title>
        <authorList>
            <person name="Bernier A.-M."/>
            <person name="Bernard K."/>
        </authorList>
    </citation>
    <scope>NUCLEOTIDE SEQUENCE [LARGE SCALE GENOMIC DNA]</scope>
    <source>
        <strain evidence="2">NML02-A-017</strain>
    </source>
</reference>
<evidence type="ECO:0000313" key="1">
    <source>
        <dbReference type="EMBL" id="OAM31169.1"/>
    </source>
</evidence>